<gene>
    <name evidence="20" type="ORF">DGAL_LOCUS15024</name>
</gene>
<keyword evidence="7" id="KW-0479">Metal-binding</keyword>
<dbReference type="InterPro" id="IPR013083">
    <property type="entry name" value="Znf_RING/FYVE/PHD"/>
</dbReference>
<keyword evidence="10" id="KW-0862">Zinc</keyword>
<evidence type="ECO:0000313" key="21">
    <source>
        <dbReference type="Proteomes" id="UP000789390"/>
    </source>
</evidence>
<keyword evidence="6" id="KW-0812">Transmembrane</keyword>
<keyword evidence="13" id="KW-0472">Membrane</keyword>
<dbReference type="PANTHER" id="PTHR48178:SF1">
    <property type="entry name" value="PEROXISOME BIOGENESIS FACTOR 2"/>
    <property type="match status" value="1"/>
</dbReference>
<evidence type="ECO:0000256" key="9">
    <source>
        <dbReference type="ARBA" id="ARBA00022786"/>
    </source>
</evidence>
<comment type="pathway">
    <text evidence="2">Protein modification; protein ubiquitination.</text>
</comment>
<dbReference type="GO" id="GO:0005778">
    <property type="term" value="C:peroxisomal membrane"/>
    <property type="evidence" value="ECO:0007669"/>
    <property type="project" value="UniProtKB-SubCell"/>
</dbReference>
<dbReference type="GO" id="GO:0008270">
    <property type="term" value="F:zinc ion binding"/>
    <property type="evidence" value="ECO:0007669"/>
    <property type="project" value="UniProtKB-KW"/>
</dbReference>
<evidence type="ECO:0000256" key="10">
    <source>
        <dbReference type="ARBA" id="ARBA00022833"/>
    </source>
</evidence>
<dbReference type="Proteomes" id="UP000789390">
    <property type="component" value="Unassembled WGS sequence"/>
</dbReference>
<keyword evidence="5" id="KW-0808">Transferase</keyword>
<keyword evidence="21" id="KW-1185">Reference proteome</keyword>
<dbReference type="InterPro" id="IPR006845">
    <property type="entry name" value="Pex_N"/>
</dbReference>
<evidence type="ECO:0000256" key="3">
    <source>
        <dbReference type="ARBA" id="ARBA00008704"/>
    </source>
</evidence>
<evidence type="ECO:0000256" key="8">
    <source>
        <dbReference type="ARBA" id="ARBA00022771"/>
    </source>
</evidence>
<dbReference type="EMBL" id="CAKKLH010000314">
    <property type="protein sequence ID" value="CAH0111379.1"/>
    <property type="molecule type" value="Genomic_DNA"/>
</dbReference>
<keyword evidence="8 18" id="KW-0863">Zinc-finger</keyword>
<dbReference type="Pfam" id="PF04757">
    <property type="entry name" value="Pex2_Pex12"/>
    <property type="match status" value="1"/>
</dbReference>
<keyword evidence="9" id="KW-0833">Ubl conjugation pathway</keyword>
<evidence type="ECO:0000256" key="17">
    <source>
        <dbReference type="ARBA" id="ARBA00034523"/>
    </source>
</evidence>
<evidence type="ECO:0000259" key="19">
    <source>
        <dbReference type="PROSITE" id="PS50089"/>
    </source>
</evidence>
<evidence type="ECO:0000256" key="18">
    <source>
        <dbReference type="PROSITE-ProRule" id="PRU00175"/>
    </source>
</evidence>
<dbReference type="PANTHER" id="PTHR48178">
    <property type="entry name" value="PEROXISOME BIOGENESIS FACTOR 2"/>
    <property type="match status" value="1"/>
</dbReference>
<evidence type="ECO:0000256" key="11">
    <source>
        <dbReference type="ARBA" id="ARBA00022927"/>
    </source>
</evidence>
<dbReference type="Gene3D" id="3.30.40.10">
    <property type="entry name" value="Zinc/RING finger domain, C3HC4 (zinc finger)"/>
    <property type="match status" value="1"/>
</dbReference>
<keyword evidence="12" id="KW-1133">Transmembrane helix</keyword>
<keyword evidence="4" id="KW-0813">Transport</keyword>
<dbReference type="InterPro" id="IPR018957">
    <property type="entry name" value="Znf_C3HC4_RING-type"/>
</dbReference>
<keyword evidence="11" id="KW-0653">Protein transport</keyword>
<dbReference type="SMART" id="SM00184">
    <property type="entry name" value="RING"/>
    <property type="match status" value="1"/>
</dbReference>
<evidence type="ECO:0000256" key="16">
    <source>
        <dbReference type="ARBA" id="ARBA00034438"/>
    </source>
</evidence>
<reference evidence="20" key="1">
    <citation type="submission" date="2021-11" db="EMBL/GenBank/DDBJ databases">
        <authorList>
            <person name="Schell T."/>
        </authorList>
    </citation>
    <scope>NUCLEOTIDE SEQUENCE</scope>
    <source>
        <strain evidence="20">M5</strain>
    </source>
</reference>
<dbReference type="InterPro" id="IPR001841">
    <property type="entry name" value="Znf_RING"/>
</dbReference>
<comment type="subcellular location">
    <subcellularLocation>
        <location evidence="1">Peroxisome membrane</location>
        <topology evidence="1">Multi-pass membrane protein</topology>
    </subcellularLocation>
</comment>
<evidence type="ECO:0000256" key="13">
    <source>
        <dbReference type="ARBA" id="ARBA00023136"/>
    </source>
</evidence>
<organism evidence="20 21">
    <name type="scientific">Daphnia galeata</name>
    <dbReference type="NCBI Taxonomy" id="27404"/>
    <lineage>
        <taxon>Eukaryota</taxon>
        <taxon>Metazoa</taxon>
        <taxon>Ecdysozoa</taxon>
        <taxon>Arthropoda</taxon>
        <taxon>Crustacea</taxon>
        <taxon>Branchiopoda</taxon>
        <taxon>Diplostraca</taxon>
        <taxon>Cladocera</taxon>
        <taxon>Anomopoda</taxon>
        <taxon>Daphniidae</taxon>
        <taxon>Daphnia</taxon>
    </lineage>
</organism>
<evidence type="ECO:0000256" key="7">
    <source>
        <dbReference type="ARBA" id="ARBA00022723"/>
    </source>
</evidence>
<comment type="caution">
    <text evidence="20">The sequence shown here is derived from an EMBL/GenBank/DDBJ whole genome shotgun (WGS) entry which is preliminary data.</text>
</comment>
<feature type="domain" description="RING-type" evidence="19">
    <location>
        <begin position="226"/>
        <end position="267"/>
    </location>
</feature>
<evidence type="ECO:0000256" key="5">
    <source>
        <dbReference type="ARBA" id="ARBA00022679"/>
    </source>
</evidence>
<proteinExistence type="inferred from homology"/>
<evidence type="ECO:0000256" key="1">
    <source>
        <dbReference type="ARBA" id="ARBA00004585"/>
    </source>
</evidence>
<comment type="catalytic activity">
    <reaction evidence="16">
        <text>[E2 ubiquitin-conjugating enzyme]-S-ubiquitinyl-L-cysteine + [acceptor protein]-L-cysteine = [E2 ubiquitin-conjugating enzyme]-L-cysteine + [acceptor protein]-S-ubiquitinyl-L-cysteine.</text>
        <dbReference type="EC" id="2.3.2.36"/>
    </reaction>
</comment>
<dbReference type="AlphaFoldDB" id="A0A8J2WNI5"/>
<accession>A0A8J2WNI5</accession>
<sequence length="280" mass="31949">MAVSRESQIDAVELDSECCHLFQSQLNQSLTHLPINILKKIEPEISAFLNLAVYVVPLYTSSSLVSHELLGIKFSKRINGSNIPKKWYIYSFTLVGIKWISQRWNTITSTIFNENVILPASQYLNWMHISAKILNLLNSLVFLKQGIYPTILHRALQLKTELVNPNEPKSADLSTLTRELLWHSFAEILMFAMPLVNVHRLKSWLTRLIKLKDENQATSVIRNTFCAVCNETPIVPQETTSCQHVFCYYCLKANLEAVTEYCCPLCSSRIIADAGRKDND</sequence>
<evidence type="ECO:0000256" key="14">
    <source>
        <dbReference type="ARBA" id="ARBA00023140"/>
    </source>
</evidence>
<evidence type="ECO:0000256" key="6">
    <source>
        <dbReference type="ARBA" id="ARBA00022692"/>
    </source>
</evidence>
<evidence type="ECO:0000256" key="15">
    <source>
        <dbReference type="ARBA" id="ARBA00032511"/>
    </source>
</evidence>
<dbReference type="GO" id="GO:0061630">
    <property type="term" value="F:ubiquitin protein ligase activity"/>
    <property type="evidence" value="ECO:0007669"/>
    <property type="project" value="UniProtKB-EC"/>
</dbReference>
<dbReference type="SUPFAM" id="SSF57850">
    <property type="entry name" value="RING/U-box"/>
    <property type="match status" value="1"/>
</dbReference>
<comment type="similarity">
    <text evidence="3">Belongs to the pex2/pex10/pex12 family.</text>
</comment>
<keyword evidence="14" id="KW-0576">Peroxisome</keyword>
<dbReference type="GO" id="GO:0016558">
    <property type="term" value="P:protein import into peroxisome matrix"/>
    <property type="evidence" value="ECO:0007669"/>
    <property type="project" value="InterPro"/>
</dbReference>
<dbReference type="PROSITE" id="PS00518">
    <property type="entry name" value="ZF_RING_1"/>
    <property type="match status" value="1"/>
</dbReference>
<dbReference type="PROSITE" id="PS50089">
    <property type="entry name" value="ZF_RING_2"/>
    <property type="match status" value="1"/>
</dbReference>
<name>A0A8J2WNI5_9CRUS</name>
<protein>
    <recommendedName>
        <fullName evidence="17">RING-type E3 ubiquitin transferase (cysteine targeting)</fullName>
        <ecNumber evidence="17">2.3.2.36</ecNumber>
    </recommendedName>
    <alternativeName>
        <fullName evidence="15">Peroxin-2</fullName>
    </alternativeName>
</protein>
<evidence type="ECO:0000256" key="2">
    <source>
        <dbReference type="ARBA" id="ARBA00004906"/>
    </source>
</evidence>
<evidence type="ECO:0000256" key="4">
    <source>
        <dbReference type="ARBA" id="ARBA00022448"/>
    </source>
</evidence>
<dbReference type="EC" id="2.3.2.36" evidence="17"/>
<evidence type="ECO:0000256" key="12">
    <source>
        <dbReference type="ARBA" id="ARBA00022989"/>
    </source>
</evidence>
<dbReference type="Pfam" id="PF00097">
    <property type="entry name" value="zf-C3HC4"/>
    <property type="match status" value="1"/>
</dbReference>
<evidence type="ECO:0000313" key="20">
    <source>
        <dbReference type="EMBL" id="CAH0111379.1"/>
    </source>
</evidence>
<dbReference type="OrthoDB" id="1701437at2759"/>
<dbReference type="InterPro" id="IPR025654">
    <property type="entry name" value="PEX2/10"/>
</dbReference>
<dbReference type="InterPro" id="IPR017907">
    <property type="entry name" value="Znf_RING_CS"/>
</dbReference>